<reference evidence="2 3" key="1">
    <citation type="submission" date="2019-06" db="EMBL/GenBank/DDBJ databases">
        <title>Rhodococcus spaelei sp. nov., isolated from a cave.</title>
        <authorList>
            <person name="Lee S.D."/>
        </authorList>
    </citation>
    <scope>NUCLEOTIDE SEQUENCE [LARGE SCALE GENOMIC DNA]</scope>
    <source>
        <strain evidence="2 3">C9-5</strain>
    </source>
</reference>
<accession>A0A541B0U7</accession>
<proteinExistence type="predicted"/>
<dbReference type="Pfam" id="PF04545">
    <property type="entry name" value="Sigma70_r4"/>
    <property type="match status" value="1"/>
</dbReference>
<dbReference type="InterPro" id="IPR007630">
    <property type="entry name" value="RNA_pol_sigma70_r4"/>
</dbReference>
<dbReference type="CDD" id="cd06171">
    <property type="entry name" value="Sigma70_r4"/>
    <property type="match status" value="1"/>
</dbReference>
<dbReference type="GO" id="GO:0003700">
    <property type="term" value="F:DNA-binding transcription factor activity"/>
    <property type="evidence" value="ECO:0007669"/>
    <property type="project" value="InterPro"/>
</dbReference>
<evidence type="ECO:0000313" key="3">
    <source>
        <dbReference type="Proteomes" id="UP000316256"/>
    </source>
</evidence>
<feature type="domain" description="RNA polymerase sigma-70 region 4" evidence="1">
    <location>
        <begin position="131"/>
        <end position="178"/>
    </location>
</feature>
<sequence length="196" mass="20378">MSDEYRFDEIARERRTTMSHAVRTAAADTAPTDYDELDGAATAAAAGDRDATARLVALLLPLVTRLCRAEFGRGSGSDDLAAGLCPAVAAAVVAARGPRRAERRGMSPLRVAYEATVQHLQGLRPGASDVLDGISRRGREVLTLRLAVGLSVEQTAVALGITAGRVRVEQHRAVTALRGDAAGTTQGADNSAGSTA</sequence>
<keyword evidence="3" id="KW-1185">Reference proteome</keyword>
<dbReference type="GO" id="GO:0006352">
    <property type="term" value="P:DNA-templated transcription initiation"/>
    <property type="evidence" value="ECO:0007669"/>
    <property type="project" value="InterPro"/>
</dbReference>
<evidence type="ECO:0000313" key="2">
    <source>
        <dbReference type="EMBL" id="TQF65930.1"/>
    </source>
</evidence>
<dbReference type="Gene3D" id="1.10.10.10">
    <property type="entry name" value="Winged helix-like DNA-binding domain superfamily/Winged helix DNA-binding domain"/>
    <property type="match status" value="1"/>
</dbReference>
<comment type="caution">
    <text evidence="2">The sequence shown here is derived from an EMBL/GenBank/DDBJ whole genome shotgun (WGS) entry which is preliminary data.</text>
</comment>
<dbReference type="Proteomes" id="UP000316256">
    <property type="component" value="Unassembled WGS sequence"/>
</dbReference>
<evidence type="ECO:0000259" key="1">
    <source>
        <dbReference type="Pfam" id="PF04545"/>
    </source>
</evidence>
<dbReference type="SUPFAM" id="SSF88659">
    <property type="entry name" value="Sigma3 and sigma4 domains of RNA polymerase sigma factors"/>
    <property type="match status" value="1"/>
</dbReference>
<dbReference type="InterPro" id="IPR013324">
    <property type="entry name" value="RNA_pol_sigma_r3/r4-like"/>
</dbReference>
<gene>
    <name evidence="2" type="ORF">FK531_18765</name>
</gene>
<protein>
    <recommendedName>
        <fullName evidence="1">RNA polymerase sigma-70 region 4 domain-containing protein</fullName>
    </recommendedName>
</protein>
<dbReference type="EMBL" id="VIGH01000009">
    <property type="protein sequence ID" value="TQF65930.1"/>
    <property type="molecule type" value="Genomic_DNA"/>
</dbReference>
<name>A0A541B0U7_9NOCA</name>
<dbReference type="InterPro" id="IPR036388">
    <property type="entry name" value="WH-like_DNA-bd_sf"/>
</dbReference>
<organism evidence="2 3">
    <name type="scientific">Rhodococcus spelaei</name>
    <dbReference type="NCBI Taxonomy" id="2546320"/>
    <lineage>
        <taxon>Bacteria</taxon>
        <taxon>Bacillati</taxon>
        <taxon>Actinomycetota</taxon>
        <taxon>Actinomycetes</taxon>
        <taxon>Mycobacteriales</taxon>
        <taxon>Nocardiaceae</taxon>
        <taxon>Rhodococcus</taxon>
    </lineage>
</organism>
<dbReference type="AlphaFoldDB" id="A0A541B0U7"/>
<dbReference type="OrthoDB" id="160825at2"/>